<comment type="subcellular location">
    <subcellularLocation>
        <location evidence="1 8">Nucleus</location>
    </subcellularLocation>
</comment>
<evidence type="ECO:0000256" key="5">
    <source>
        <dbReference type="ARBA" id="ARBA00023242"/>
    </source>
</evidence>
<dbReference type="Proteomes" id="UP000076408">
    <property type="component" value="Unassembled WGS sequence"/>
</dbReference>
<evidence type="ECO:0000256" key="7">
    <source>
        <dbReference type="ARBA" id="ARBA00093542"/>
    </source>
</evidence>
<dbReference type="PROSITE" id="PS00678">
    <property type="entry name" value="WD_REPEATS_1"/>
    <property type="match status" value="1"/>
</dbReference>
<comment type="function">
    <text evidence="8">Required for the formation of N(7)-methylguanine at position 46 (m7G46) in tRNA. In the complex, it is required to stabilize and induce conformational changes of the catalytic subunit.</text>
</comment>
<dbReference type="Pfam" id="PF00400">
    <property type="entry name" value="WD40"/>
    <property type="match status" value="2"/>
</dbReference>
<dbReference type="HAMAP" id="MF_03056">
    <property type="entry name" value="TRM82"/>
    <property type="match status" value="1"/>
</dbReference>
<dbReference type="VEuPathDB" id="VectorBase:ASTE000460"/>
<dbReference type="InterPro" id="IPR036322">
    <property type="entry name" value="WD40_repeat_dom_sf"/>
</dbReference>
<dbReference type="PANTHER" id="PTHR16288">
    <property type="entry name" value="WD40 REPEAT PROTEIN 4"/>
    <property type="match status" value="1"/>
</dbReference>
<dbReference type="GO" id="GO:0043527">
    <property type="term" value="C:tRNA methyltransferase complex"/>
    <property type="evidence" value="ECO:0007669"/>
    <property type="project" value="TreeGrafter"/>
</dbReference>
<dbReference type="UniPathway" id="UPA00989"/>
<dbReference type="GO" id="GO:0106004">
    <property type="term" value="P:tRNA (guanine-N7)-methylation"/>
    <property type="evidence" value="ECO:0007669"/>
    <property type="project" value="UniProtKB-UniRule"/>
</dbReference>
<comment type="subunit">
    <text evidence="7">Forms a heterodimer with the catalytic subunit Mettl1. Interacts with mei-P26 and weakly interacts with bgcn; required for the function or formation of the mei-P26-bgcn-bam-sxl complex. Interacts with nanos; may be involved in mei-P26-dependent derepression of the BMP signaling pathway. Interacts with Myc; the interaction may be mediated by mei-P26 and may be involved in the regulation of ribosome biogenesis.</text>
</comment>
<dbReference type="EnsemblMetazoa" id="ASTEI07552-RA">
    <property type="protein sequence ID" value="ASTEI07552-PA"/>
    <property type="gene ID" value="ASTEI07552"/>
</dbReference>
<dbReference type="AlphaFoldDB" id="A0A182YGG6"/>
<evidence type="ECO:0000256" key="2">
    <source>
        <dbReference type="ARBA" id="ARBA00022574"/>
    </source>
</evidence>
<dbReference type="SUPFAM" id="SSF50978">
    <property type="entry name" value="WD40 repeat-like"/>
    <property type="match status" value="1"/>
</dbReference>
<reference evidence="10" key="1">
    <citation type="journal article" date="2014" name="Genome Biol.">
        <title>Genome analysis of a major urban malaria vector mosquito, Anopheles stephensi.</title>
        <authorList>
            <person name="Jiang X."/>
            <person name="Peery A."/>
            <person name="Hall A.B."/>
            <person name="Sharma A."/>
            <person name="Chen X.G."/>
            <person name="Waterhouse R.M."/>
            <person name="Komissarov A."/>
            <person name="Riehle M.M."/>
            <person name="Shouche Y."/>
            <person name="Sharakhova M.V."/>
            <person name="Lawson D."/>
            <person name="Pakpour N."/>
            <person name="Arensburger P."/>
            <person name="Davidson V.L."/>
            <person name="Eiglmeier K."/>
            <person name="Emrich S."/>
            <person name="George P."/>
            <person name="Kennedy R.C."/>
            <person name="Mane S.P."/>
            <person name="Maslen G."/>
            <person name="Oringanje C."/>
            <person name="Qi Y."/>
            <person name="Settlage R."/>
            <person name="Tojo M."/>
            <person name="Tubio J.M."/>
            <person name="Unger M.F."/>
            <person name="Wang B."/>
            <person name="Vernick K.D."/>
            <person name="Ribeiro J.M."/>
            <person name="James A.A."/>
            <person name="Michel K."/>
            <person name="Riehle M.A."/>
            <person name="Luckhart S."/>
            <person name="Sharakhov I.V."/>
            <person name="Tu Z."/>
        </authorList>
    </citation>
    <scope>NUCLEOTIDE SEQUENCE [LARGE SCALE GENOMIC DNA]</scope>
    <source>
        <strain evidence="10">Indian</strain>
    </source>
</reference>
<dbReference type="GO" id="GO:0005829">
    <property type="term" value="C:cytosol"/>
    <property type="evidence" value="ECO:0007669"/>
    <property type="project" value="TreeGrafter"/>
</dbReference>
<evidence type="ECO:0000256" key="1">
    <source>
        <dbReference type="ARBA" id="ARBA00004123"/>
    </source>
</evidence>
<comment type="pathway">
    <text evidence="8">tRNA modification; N(7)-methylguanine-tRNA biosynthesis.</text>
</comment>
<dbReference type="GO" id="GO:0005634">
    <property type="term" value="C:nucleus"/>
    <property type="evidence" value="ECO:0007669"/>
    <property type="project" value="UniProtKB-SubCell"/>
</dbReference>
<keyword evidence="10" id="KW-1185">Reference proteome</keyword>
<dbReference type="PANTHER" id="PTHR16288:SF0">
    <property type="entry name" value="TRNA (GUANINE-N(7)-)-METHYLTRANSFERASE NON-CATALYTIC SUBUNIT WDR4"/>
    <property type="match status" value="1"/>
</dbReference>
<evidence type="ECO:0000256" key="8">
    <source>
        <dbReference type="HAMAP-Rule" id="MF_03056"/>
    </source>
</evidence>
<protein>
    <submittedName>
        <fullName evidence="9">tRNA (guanine-N(7)-)-methyltransferase non-catalytic subunit wuho</fullName>
    </submittedName>
</protein>
<comment type="similarity">
    <text evidence="8">Belongs to the WD repeat TRM82 family.</text>
</comment>
<dbReference type="SMART" id="SM00320">
    <property type="entry name" value="WD40"/>
    <property type="match status" value="3"/>
</dbReference>
<evidence type="ECO:0000313" key="9">
    <source>
        <dbReference type="EnsemblMetazoa" id="ASTEI07552-PA"/>
    </source>
</evidence>
<dbReference type="InterPro" id="IPR019775">
    <property type="entry name" value="WD40_repeat_CS"/>
</dbReference>
<reference evidence="9" key="2">
    <citation type="submission" date="2020-05" db="UniProtKB">
        <authorList>
            <consortium name="EnsemblMetazoa"/>
        </authorList>
    </citation>
    <scope>IDENTIFICATION</scope>
    <source>
        <strain evidence="9">Indian</strain>
    </source>
</reference>
<dbReference type="VEuPathDB" id="VectorBase:ASTEI20_039509"/>
<keyword evidence="5 8" id="KW-0539">Nucleus</keyword>
<dbReference type="InterPro" id="IPR028884">
    <property type="entry name" value="Trm82"/>
</dbReference>
<evidence type="ECO:0000256" key="3">
    <source>
        <dbReference type="ARBA" id="ARBA00022694"/>
    </source>
</evidence>
<sequence length="386" mass="42982">MYELKVYSSYIIAAIQDKVVFFSTDGNVLHEIVVQQLPPAEGTADAGNQQNGKQGTQPPLPAHVVTFEFCPSANVLAVSLNNKALQCYELHQKDGKLSSSLLGDSIPTTRTIVCMKFVPKRNVVIGSDKSDCFEFDVLNKQEQKSKWILGHMSQILGLAVSDDERFIVTCDRDEKIKVSSYPDCHNIECFCLGHLEYVGGIEIIPTQKLISVSGDRTLRLWDFAEGKEIGQLSLQDPAVGLSVQRVEQSSEMLCVVRSSVQNKIDVALVRYEEPNASLLCDPLTVDESLSVLSAALSASLQLVLLVMEKESKRARMLAYDFSVEKRQFIPCADHSLIKNFDAQFTKQRLSRCGIIPHSSNTASITFRSTLNEKSRKSDRKNRNKNC</sequence>
<dbReference type="Gene3D" id="2.130.10.10">
    <property type="entry name" value="YVTN repeat-like/Quinoprotein amine dehydrogenase"/>
    <property type="match status" value="1"/>
</dbReference>
<proteinExistence type="inferred from homology"/>
<dbReference type="InterPro" id="IPR001680">
    <property type="entry name" value="WD40_rpt"/>
</dbReference>
<keyword evidence="3 8" id="KW-0819">tRNA processing</keyword>
<dbReference type="PROSITE" id="PS50082">
    <property type="entry name" value="WD_REPEATS_2"/>
    <property type="match status" value="1"/>
</dbReference>
<name>A0A182YGG6_ANOST</name>
<organism evidence="9 10">
    <name type="scientific">Anopheles stephensi</name>
    <name type="common">Indo-Pakistan malaria mosquito</name>
    <dbReference type="NCBI Taxonomy" id="30069"/>
    <lineage>
        <taxon>Eukaryota</taxon>
        <taxon>Metazoa</taxon>
        <taxon>Ecdysozoa</taxon>
        <taxon>Arthropoda</taxon>
        <taxon>Hexapoda</taxon>
        <taxon>Insecta</taxon>
        <taxon>Pterygota</taxon>
        <taxon>Neoptera</taxon>
        <taxon>Endopterygota</taxon>
        <taxon>Diptera</taxon>
        <taxon>Nematocera</taxon>
        <taxon>Culicoidea</taxon>
        <taxon>Culicidae</taxon>
        <taxon>Anophelinae</taxon>
        <taxon>Anopheles</taxon>
    </lineage>
</organism>
<evidence type="ECO:0000313" key="10">
    <source>
        <dbReference type="Proteomes" id="UP000076408"/>
    </source>
</evidence>
<keyword evidence="2 8" id="KW-0853">WD repeat</keyword>
<evidence type="ECO:0000256" key="4">
    <source>
        <dbReference type="ARBA" id="ARBA00022737"/>
    </source>
</evidence>
<dbReference type="InterPro" id="IPR015943">
    <property type="entry name" value="WD40/YVTN_repeat-like_dom_sf"/>
</dbReference>
<keyword evidence="4 8" id="KW-0677">Repeat</keyword>
<comment type="function">
    <text evidence="6">Required for the Mettl1-dependent formation of N(7)-methylguanine at position 46 (m7G46) in tRNA. In the Mettl1-wuho methyltransferase complex, it is required to stabilize and induce conformational changes of the catalytic subunit. Required for binding of nanos mRNA and repression of translation by the mei-P26-bgcn-bam-sxl complex. May cooperate with mei-P26 and nanos to derepress the BMP signaling pathway. May cooperate with mei-P26 to suppress expression of a subset of microRNAs. May cooperate with mei-P26 to regulate bam expression levels in germline cells during gametogenesis. Required to promote mitosis to meiosis transition during gametogenesis. May regulate germline cell division in part by regulating ribosome biogenesis.</text>
</comment>
<accession>A0A182YGG6</accession>
<dbReference type="VEuPathDB" id="VectorBase:ASTEI07552"/>
<evidence type="ECO:0000256" key="6">
    <source>
        <dbReference type="ARBA" id="ARBA00093337"/>
    </source>
</evidence>
<dbReference type="STRING" id="30069.A0A182YGG6"/>
<dbReference type="OMA" id="SVWFKKR"/>